<gene>
    <name evidence="2" type="ORF">B0H67DRAFT_606496</name>
</gene>
<feature type="compositionally biased region" description="Basic and acidic residues" evidence="1">
    <location>
        <begin position="15"/>
        <end position="24"/>
    </location>
</feature>
<dbReference type="EMBL" id="JAUKUA010000001">
    <property type="protein sequence ID" value="KAK0731909.1"/>
    <property type="molecule type" value="Genomic_DNA"/>
</dbReference>
<accession>A0AA40BD14</accession>
<feature type="region of interest" description="Disordered" evidence="1">
    <location>
        <begin position="1"/>
        <end position="62"/>
    </location>
</feature>
<dbReference type="Proteomes" id="UP001172102">
    <property type="component" value="Unassembled WGS sequence"/>
</dbReference>
<evidence type="ECO:0000256" key="1">
    <source>
        <dbReference type="SAM" id="MobiDB-lite"/>
    </source>
</evidence>
<protein>
    <submittedName>
        <fullName evidence="2">Uncharacterized protein</fullName>
    </submittedName>
</protein>
<keyword evidence="3" id="KW-1185">Reference proteome</keyword>
<reference evidence="2" key="1">
    <citation type="submission" date="2023-06" db="EMBL/GenBank/DDBJ databases">
        <title>Genome-scale phylogeny and comparative genomics of the fungal order Sordariales.</title>
        <authorList>
            <consortium name="Lawrence Berkeley National Laboratory"/>
            <person name="Hensen N."/>
            <person name="Bonometti L."/>
            <person name="Westerberg I."/>
            <person name="Brannstrom I.O."/>
            <person name="Guillou S."/>
            <person name="Cros-Aarteil S."/>
            <person name="Calhoun S."/>
            <person name="Haridas S."/>
            <person name="Kuo A."/>
            <person name="Mondo S."/>
            <person name="Pangilinan J."/>
            <person name="Riley R."/>
            <person name="Labutti K."/>
            <person name="Andreopoulos B."/>
            <person name="Lipzen A."/>
            <person name="Chen C."/>
            <person name="Yanf M."/>
            <person name="Daum C."/>
            <person name="Ng V."/>
            <person name="Clum A."/>
            <person name="Steindorff A."/>
            <person name="Ohm R."/>
            <person name="Martin F."/>
            <person name="Silar P."/>
            <person name="Natvig D."/>
            <person name="Lalanne C."/>
            <person name="Gautier V."/>
            <person name="Ament-Velasquez S.L."/>
            <person name="Kruys A."/>
            <person name="Hutchinson M.I."/>
            <person name="Powell A.J."/>
            <person name="Barry K."/>
            <person name="Miller A.N."/>
            <person name="Grigoriev I.V."/>
            <person name="Debuchy R."/>
            <person name="Gladieux P."/>
            <person name="Thoren M.H."/>
            <person name="Johannesson H."/>
        </authorList>
    </citation>
    <scope>NUCLEOTIDE SEQUENCE</scope>
    <source>
        <strain evidence="2">SMH4607-1</strain>
    </source>
</reference>
<evidence type="ECO:0000313" key="3">
    <source>
        <dbReference type="Proteomes" id="UP001172102"/>
    </source>
</evidence>
<dbReference type="AlphaFoldDB" id="A0AA40BD14"/>
<name>A0AA40BD14_9PEZI</name>
<comment type="caution">
    <text evidence="2">The sequence shown here is derived from an EMBL/GenBank/DDBJ whole genome shotgun (WGS) entry which is preliminary data.</text>
</comment>
<sequence>MADYEDQSMNPLADMNRDMNRDVDTDIDDKDVQMVSAEEATRVSSSATIKQEAGAPATPQGLQQTLQREGVLESMDKNGDMIIFVGRAKFLCCSRTIFRASRVLEKAAADTAARLAEGGEMSRDAIALQSRRITLKARPGVTPAAVRAVLTIIHGSPMELSSQFGDRKLLHEMLIVGHYYEMTESLAPVAVKFIKKCYSPAMLFRQDEIASQLWICHQMGHLEGFKQTLGMLIMGARVNKKDQLVGSGAPDDQPYAEMEIMKLMGLMNRITSARNSLTSRLIELFEESYERLEASPGTATSTNLTEFFCLADRNQARCDLVMFGALAKAMKAADWENMDFSCSPRTLQRSIMKIGKDALERANATGIHSQCTPLLDDLDSIKKLAKEVVDRIPLEMDYFSRRGGALGFNDD</sequence>
<organism evidence="2 3">
    <name type="scientific">Lasiosphaeris hirsuta</name>
    <dbReference type="NCBI Taxonomy" id="260670"/>
    <lineage>
        <taxon>Eukaryota</taxon>
        <taxon>Fungi</taxon>
        <taxon>Dikarya</taxon>
        <taxon>Ascomycota</taxon>
        <taxon>Pezizomycotina</taxon>
        <taxon>Sordariomycetes</taxon>
        <taxon>Sordariomycetidae</taxon>
        <taxon>Sordariales</taxon>
        <taxon>Lasiosphaeriaceae</taxon>
        <taxon>Lasiosphaeris</taxon>
    </lineage>
</organism>
<evidence type="ECO:0000313" key="2">
    <source>
        <dbReference type="EMBL" id="KAK0731909.1"/>
    </source>
</evidence>
<proteinExistence type="predicted"/>